<dbReference type="PROSITE" id="PS00371">
    <property type="entry name" value="PTS_EIIA_TYPE_1_HIS"/>
    <property type="match status" value="1"/>
</dbReference>
<name>A0ABU0E186_9FIRM</name>
<keyword evidence="9" id="KW-1185">Reference proteome</keyword>
<evidence type="ECO:0000256" key="5">
    <source>
        <dbReference type="ARBA" id="ARBA00022683"/>
    </source>
</evidence>
<dbReference type="RefSeq" id="WP_307406426.1">
    <property type="nucleotide sequence ID" value="NZ_JAUSUR010000002.1"/>
</dbReference>
<evidence type="ECO:0000256" key="4">
    <source>
        <dbReference type="ARBA" id="ARBA00022679"/>
    </source>
</evidence>
<dbReference type="PROSITE" id="PS51093">
    <property type="entry name" value="PTS_EIIA_TYPE_1"/>
    <property type="match status" value="1"/>
</dbReference>
<proteinExistence type="predicted"/>
<accession>A0ABU0E186</accession>
<evidence type="ECO:0000256" key="1">
    <source>
        <dbReference type="ARBA" id="ARBA00004496"/>
    </source>
</evidence>
<keyword evidence="6" id="KW-0418">Kinase</keyword>
<feature type="domain" description="PTS EIIA type-1" evidence="7">
    <location>
        <begin position="27"/>
        <end position="131"/>
    </location>
</feature>
<dbReference type="SUPFAM" id="SSF51261">
    <property type="entry name" value="Duplicated hybrid motif"/>
    <property type="match status" value="1"/>
</dbReference>
<keyword evidence="5" id="KW-0598">Phosphotransferase system</keyword>
<protein>
    <submittedName>
        <fullName evidence="8">Glucose-specific phosphotransferase system IIA component</fullName>
    </submittedName>
</protein>
<comment type="subcellular location">
    <subcellularLocation>
        <location evidence="1">Cytoplasm</location>
    </subcellularLocation>
</comment>
<reference evidence="8 9" key="1">
    <citation type="submission" date="2023-07" db="EMBL/GenBank/DDBJ databases">
        <title>Genomic Encyclopedia of Type Strains, Phase IV (KMG-IV): sequencing the most valuable type-strain genomes for metagenomic binning, comparative biology and taxonomic classification.</title>
        <authorList>
            <person name="Goeker M."/>
        </authorList>
    </citation>
    <scope>NUCLEOTIDE SEQUENCE [LARGE SCALE GENOMIC DNA]</scope>
    <source>
        <strain evidence="8 9">DSM 16784</strain>
    </source>
</reference>
<dbReference type="Pfam" id="PF00358">
    <property type="entry name" value="PTS_EIIA_1"/>
    <property type="match status" value="1"/>
</dbReference>
<organism evidence="8 9">
    <name type="scientific">Breznakia pachnodae</name>
    <dbReference type="NCBI Taxonomy" id="265178"/>
    <lineage>
        <taxon>Bacteria</taxon>
        <taxon>Bacillati</taxon>
        <taxon>Bacillota</taxon>
        <taxon>Erysipelotrichia</taxon>
        <taxon>Erysipelotrichales</taxon>
        <taxon>Erysipelotrichaceae</taxon>
        <taxon>Breznakia</taxon>
    </lineage>
</organism>
<dbReference type="PANTHER" id="PTHR45008">
    <property type="entry name" value="PTS SYSTEM GLUCOSE-SPECIFIC EIIA COMPONENT"/>
    <property type="match status" value="1"/>
</dbReference>
<dbReference type="PANTHER" id="PTHR45008:SF1">
    <property type="entry name" value="PTS SYSTEM GLUCOSE-SPECIFIC EIIA COMPONENT"/>
    <property type="match status" value="1"/>
</dbReference>
<comment type="caution">
    <text evidence="8">The sequence shown here is derived from an EMBL/GenBank/DDBJ whole genome shotgun (WGS) entry which is preliminary data.</text>
</comment>
<dbReference type="Proteomes" id="UP001230220">
    <property type="component" value="Unassembled WGS sequence"/>
</dbReference>
<dbReference type="InterPro" id="IPR001127">
    <property type="entry name" value="PTS_EIIA_1_perm"/>
</dbReference>
<dbReference type="InterPro" id="IPR011055">
    <property type="entry name" value="Dup_hybrid_motif"/>
</dbReference>
<evidence type="ECO:0000259" key="7">
    <source>
        <dbReference type="PROSITE" id="PS51093"/>
    </source>
</evidence>
<dbReference type="NCBIfam" id="TIGR00830">
    <property type="entry name" value="PTBA"/>
    <property type="match status" value="1"/>
</dbReference>
<dbReference type="InterPro" id="IPR050890">
    <property type="entry name" value="PTS_EIIA_component"/>
</dbReference>
<keyword evidence="4" id="KW-0808">Transferase</keyword>
<evidence type="ECO:0000313" key="9">
    <source>
        <dbReference type="Proteomes" id="UP001230220"/>
    </source>
</evidence>
<keyword evidence="3" id="KW-0762">Sugar transport</keyword>
<evidence type="ECO:0000256" key="3">
    <source>
        <dbReference type="ARBA" id="ARBA00022597"/>
    </source>
</evidence>
<gene>
    <name evidence="8" type="ORF">J2S15_001231</name>
</gene>
<evidence type="ECO:0000256" key="6">
    <source>
        <dbReference type="ARBA" id="ARBA00022777"/>
    </source>
</evidence>
<evidence type="ECO:0000313" key="8">
    <source>
        <dbReference type="EMBL" id="MDQ0360486.1"/>
    </source>
</evidence>
<keyword evidence="2" id="KW-0813">Transport</keyword>
<dbReference type="Gene3D" id="2.70.70.10">
    <property type="entry name" value="Glucose Permease (Domain IIA)"/>
    <property type="match status" value="1"/>
</dbReference>
<evidence type="ECO:0000256" key="2">
    <source>
        <dbReference type="ARBA" id="ARBA00022448"/>
    </source>
</evidence>
<dbReference type="EMBL" id="JAUSUR010000002">
    <property type="protein sequence ID" value="MDQ0360486.1"/>
    <property type="molecule type" value="Genomic_DNA"/>
</dbReference>
<sequence length="158" mass="17415">MFGFKKKEYEVVAVTDGTVIEMEKVNDPVFAQKMLGDGFAIKTMSDYVYAPFDGEIVMTFPSKHAVGITAKDGLELLIHIGIGTVNEEGKGFSCEVEMGQQVKKGDLLVQFNREDLDAKGYDMTTVLIFTNSDTYKSFTIEKGKEVVGGQDTAAVYKK</sequence>